<accession>A0ABW9KVE6</accession>
<keyword evidence="2" id="KW-1185">Reference proteome</keyword>
<evidence type="ECO:0000313" key="2">
    <source>
        <dbReference type="Proteomes" id="UP001635788"/>
    </source>
</evidence>
<dbReference type="EMBL" id="JBKAMQ010000002">
    <property type="protein sequence ID" value="MFN6507429.1"/>
    <property type="molecule type" value="Genomic_DNA"/>
</dbReference>
<reference evidence="1 2" key="1">
    <citation type="submission" date="2024-12" db="EMBL/GenBank/DDBJ databases">
        <authorList>
            <person name="Alaofin S."/>
            <person name="Velasco D."/>
            <person name="Li D."/>
            <person name="Baldwin T."/>
            <person name="Liu Z."/>
            <person name="Schachterle J.K."/>
        </authorList>
    </citation>
    <scope>NUCLEOTIDE SEQUENCE [LARGE SCALE GENOMIC DNA]</scope>
    <source>
        <strain evidence="1 2">B1</strain>
    </source>
</reference>
<protein>
    <submittedName>
        <fullName evidence="1">Uncharacterized protein</fullName>
    </submittedName>
</protein>
<gene>
    <name evidence="1" type="ORF">ACK3FC_09380</name>
</gene>
<dbReference type="Proteomes" id="UP001635788">
    <property type="component" value="Unassembled WGS sequence"/>
</dbReference>
<name>A0ABW9KVE6_XANCT</name>
<evidence type="ECO:0000313" key="1">
    <source>
        <dbReference type="EMBL" id="MFN6507429.1"/>
    </source>
</evidence>
<organism evidence="1 2">
    <name type="scientific">Xanthomonas translucens pv. translucens</name>
    <dbReference type="NCBI Taxonomy" id="134875"/>
    <lineage>
        <taxon>Bacteria</taxon>
        <taxon>Pseudomonadati</taxon>
        <taxon>Pseudomonadota</taxon>
        <taxon>Gammaproteobacteria</taxon>
        <taxon>Lysobacterales</taxon>
        <taxon>Lysobacteraceae</taxon>
        <taxon>Xanthomonas</taxon>
        <taxon>Xanthomonas translucens group</taxon>
    </lineage>
</organism>
<sequence length="50" mass="5076">MAMLRQVTPDCGTLRFGAIGIGRGALSENSGDGARGHLNPAAVHRATALS</sequence>
<dbReference type="RefSeq" id="WP_155616458.1">
    <property type="nucleotide sequence ID" value="NZ_CP064004.1"/>
</dbReference>
<comment type="caution">
    <text evidence="1">The sequence shown here is derived from an EMBL/GenBank/DDBJ whole genome shotgun (WGS) entry which is preliminary data.</text>
</comment>
<proteinExistence type="predicted"/>